<evidence type="ECO:0000313" key="11">
    <source>
        <dbReference type="EMBL" id="KAJ8960605.1"/>
    </source>
</evidence>
<comment type="caution">
    <text evidence="11">The sequence shown here is derived from an EMBL/GenBank/DDBJ whole genome shotgun (WGS) entry which is preliminary data.</text>
</comment>
<dbReference type="PANTHER" id="PTHR13205">
    <property type="entry name" value="TRANSMEMBRANE PROTEIN 15-RELATED"/>
    <property type="match status" value="1"/>
</dbReference>
<keyword evidence="9 10" id="KW-0472">Membrane</keyword>
<feature type="transmembrane region" description="Helical" evidence="10">
    <location>
        <begin position="129"/>
        <end position="150"/>
    </location>
</feature>
<evidence type="ECO:0000256" key="2">
    <source>
        <dbReference type="ARBA" id="ARBA00010794"/>
    </source>
</evidence>
<dbReference type="GO" id="GO:0043048">
    <property type="term" value="P:dolichyl monophosphate biosynthetic process"/>
    <property type="evidence" value="ECO:0007669"/>
    <property type="project" value="TreeGrafter"/>
</dbReference>
<feature type="transmembrane region" description="Helical" evidence="10">
    <location>
        <begin position="80"/>
        <end position="95"/>
    </location>
</feature>
<organism evidence="11 12">
    <name type="scientific">Aromia moschata</name>
    <dbReference type="NCBI Taxonomy" id="1265417"/>
    <lineage>
        <taxon>Eukaryota</taxon>
        <taxon>Metazoa</taxon>
        <taxon>Ecdysozoa</taxon>
        <taxon>Arthropoda</taxon>
        <taxon>Hexapoda</taxon>
        <taxon>Insecta</taxon>
        <taxon>Pterygota</taxon>
        <taxon>Neoptera</taxon>
        <taxon>Endopterygota</taxon>
        <taxon>Coleoptera</taxon>
        <taxon>Polyphaga</taxon>
        <taxon>Cucujiformia</taxon>
        <taxon>Chrysomeloidea</taxon>
        <taxon>Cerambycidae</taxon>
        <taxon>Cerambycinae</taxon>
        <taxon>Callichromatini</taxon>
        <taxon>Aromia</taxon>
    </lineage>
</organism>
<feature type="transmembrane region" description="Helical" evidence="10">
    <location>
        <begin position="49"/>
        <end position="68"/>
    </location>
</feature>
<keyword evidence="7" id="KW-0256">Endoplasmic reticulum</keyword>
<dbReference type="AlphaFoldDB" id="A0AAV8Z8T4"/>
<dbReference type="GO" id="GO:0005789">
    <property type="term" value="C:endoplasmic reticulum membrane"/>
    <property type="evidence" value="ECO:0007669"/>
    <property type="project" value="UniProtKB-SubCell"/>
</dbReference>
<feature type="transmembrane region" description="Helical" evidence="10">
    <location>
        <begin position="332"/>
        <end position="352"/>
    </location>
</feature>
<feature type="transmembrane region" description="Helical" evidence="10">
    <location>
        <begin position="197"/>
        <end position="217"/>
    </location>
</feature>
<evidence type="ECO:0000256" key="6">
    <source>
        <dbReference type="ARBA" id="ARBA00022777"/>
    </source>
</evidence>
<sequence length="468" mass="51784">MATETSDFGAVNDIKTRPNAGDGVWVLFLLPVSLIVSSFKHPIVLTPTYKLSSILSTGLLLTSALVAFQKYKNQKLRIDSRTILAFIFTSVLFHICFHKDWLFSILSGLAGTVFYFKAYIFVLRKFEKCFTLGEAALVTQGVIILLYFTFVNVFNSSHHSYRTNLQISTLIIQIGLLGIGAIAASVYYLNIKSIKSFYLLTFLVLTLVVFLPLHILLKQSPLLWILDSIFSNLAMLKLVIYWSFCTGIAVLTVSNQIFYAKKASSGMRKVFHILAVVVYIPGLLYGCSFLYLASGVVLGIFFTLEILRILNMPPLGMHLQDGFAVFSDEKDTGNLALTPVYLLAGCSLPLWIHPSPCDVTDSAMFSLTPLLSGLLSIGVGDTAASIVGSHYGKHFWKGSKKTIEGTVACVLSQIGLIYLLIYFGCLEYLSLEQSIKLYLAVFVTSIVEAKTTQVDNLVLPLVMYIILI</sequence>
<dbReference type="GO" id="GO:0004168">
    <property type="term" value="F:dolichol kinase activity"/>
    <property type="evidence" value="ECO:0007669"/>
    <property type="project" value="UniProtKB-EC"/>
</dbReference>
<dbReference type="PANTHER" id="PTHR13205:SF15">
    <property type="entry name" value="DOLICHOL KINASE"/>
    <property type="match status" value="1"/>
</dbReference>
<gene>
    <name evidence="11" type="ORF">NQ318_013897</name>
</gene>
<evidence type="ECO:0000256" key="7">
    <source>
        <dbReference type="ARBA" id="ARBA00022824"/>
    </source>
</evidence>
<proteinExistence type="inferred from homology"/>
<evidence type="ECO:0000256" key="1">
    <source>
        <dbReference type="ARBA" id="ARBA00004477"/>
    </source>
</evidence>
<feature type="transmembrane region" description="Helical" evidence="10">
    <location>
        <begin position="24"/>
        <end position="43"/>
    </location>
</feature>
<reference evidence="11" key="1">
    <citation type="journal article" date="2023" name="Insect Mol. Biol.">
        <title>Genome sequencing provides insights into the evolution of gene families encoding plant cell wall-degrading enzymes in longhorned beetles.</title>
        <authorList>
            <person name="Shin N.R."/>
            <person name="Okamura Y."/>
            <person name="Kirsch R."/>
            <person name="Pauchet Y."/>
        </authorList>
    </citation>
    <scope>NUCLEOTIDE SEQUENCE</scope>
    <source>
        <strain evidence="11">AMC_N1</strain>
    </source>
</reference>
<dbReference type="EC" id="2.7.1.108" evidence="3"/>
<dbReference type="Proteomes" id="UP001162162">
    <property type="component" value="Unassembled WGS sequence"/>
</dbReference>
<evidence type="ECO:0000256" key="9">
    <source>
        <dbReference type="ARBA" id="ARBA00023136"/>
    </source>
</evidence>
<name>A0AAV8Z8T4_9CUCU</name>
<feature type="transmembrane region" description="Helical" evidence="10">
    <location>
        <begin position="170"/>
        <end position="190"/>
    </location>
</feature>
<comment type="similarity">
    <text evidence="2">Belongs to the polyprenol kinase family.</text>
</comment>
<evidence type="ECO:0000313" key="12">
    <source>
        <dbReference type="Proteomes" id="UP001162162"/>
    </source>
</evidence>
<comment type="subcellular location">
    <subcellularLocation>
        <location evidence="1">Endoplasmic reticulum membrane</location>
        <topology evidence="1">Multi-pass membrane protein</topology>
    </subcellularLocation>
</comment>
<feature type="transmembrane region" description="Helical" evidence="10">
    <location>
        <begin position="229"/>
        <end position="254"/>
    </location>
</feature>
<feature type="transmembrane region" description="Helical" evidence="10">
    <location>
        <begin position="407"/>
        <end position="429"/>
    </location>
</feature>
<keyword evidence="8 10" id="KW-1133">Transmembrane helix</keyword>
<dbReference type="EMBL" id="JAPWTK010000008">
    <property type="protein sequence ID" value="KAJ8960605.1"/>
    <property type="molecule type" value="Genomic_DNA"/>
</dbReference>
<feature type="transmembrane region" description="Helical" evidence="10">
    <location>
        <begin position="364"/>
        <end position="387"/>
    </location>
</feature>
<feature type="transmembrane region" description="Helical" evidence="10">
    <location>
        <begin position="101"/>
        <end position="122"/>
    </location>
</feature>
<protein>
    <recommendedName>
        <fullName evidence="3">dolichol kinase</fullName>
        <ecNumber evidence="3">2.7.1.108</ecNumber>
    </recommendedName>
</protein>
<evidence type="ECO:0000256" key="4">
    <source>
        <dbReference type="ARBA" id="ARBA00022679"/>
    </source>
</evidence>
<keyword evidence="12" id="KW-1185">Reference proteome</keyword>
<evidence type="ECO:0000256" key="3">
    <source>
        <dbReference type="ARBA" id="ARBA00012132"/>
    </source>
</evidence>
<evidence type="ECO:0000256" key="5">
    <source>
        <dbReference type="ARBA" id="ARBA00022692"/>
    </source>
</evidence>
<keyword evidence="4" id="KW-0808">Transferase</keyword>
<dbReference type="InterPro" id="IPR032974">
    <property type="entry name" value="Polypren_kinase"/>
</dbReference>
<feature type="transmembrane region" description="Helical" evidence="10">
    <location>
        <begin position="266"/>
        <end position="284"/>
    </location>
</feature>
<accession>A0AAV8Z8T4</accession>
<evidence type="ECO:0000256" key="10">
    <source>
        <dbReference type="SAM" id="Phobius"/>
    </source>
</evidence>
<keyword evidence="5 10" id="KW-0812">Transmembrane</keyword>
<keyword evidence="6" id="KW-0418">Kinase</keyword>
<evidence type="ECO:0000256" key="8">
    <source>
        <dbReference type="ARBA" id="ARBA00022989"/>
    </source>
</evidence>